<keyword evidence="2 5" id="KW-0812">Transmembrane</keyword>
<dbReference type="RefSeq" id="WP_013022733.1">
    <property type="nucleotide sequence ID" value="NC_013949.1"/>
</dbReference>
<keyword evidence="3 5" id="KW-1133">Transmembrane helix</keyword>
<proteinExistence type="predicted"/>
<evidence type="ECO:0000256" key="4">
    <source>
        <dbReference type="ARBA" id="ARBA00023136"/>
    </source>
</evidence>
<accession>D3UGM1</accession>
<reference evidence="7 8" key="1">
    <citation type="journal article" date="2010" name="BMC Genomics">
        <title>Comparative genomics and proteomics of Helicobacter mustelae, an ulcerogenic and carcinogenic gastric pathogen.</title>
        <authorList>
            <person name="O'Toole P.W."/>
            <person name="Snelling W.J."/>
            <person name="Canchaya C."/>
            <person name="Forde B.M."/>
            <person name="Hardie K.R."/>
            <person name="Josenhans C."/>
            <person name="Graham R.L.J."/>
            <person name="McMullan G."/>
            <person name="Parkhill J."/>
            <person name="Belda E."/>
            <person name="Bentley S.D."/>
        </authorList>
    </citation>
    <scope>NUCLEOTIDE SEQUENCE [LARGE SCALE GENOMIC DNA]</scope>
    <source>
        <strain evidence="8">ATCC 43772 / LMG 18044 / NCTC 12198 / 12198</strain>
    </source>
</reference>
<dbReference type="Proteomes" id="UP000001522">
    <property type="component" value="Chromosome"/>
</dbReference>
<evidence type="ECO:0000259" key="6">
    <source>
        <dbReference type="Pfam" id="PF13664"/>
    </source>
</evidence>
<evidence type="ECO:0000313" key="7">
    <source>
        <dbReference type="EMBL" id="CBG39642.1"/>
    </source>
</evidence>
<evidence type="ECO:0000313" key="8">
    <source>
        <dbReference type="Proteomes" id="UP000001522"/>
    </source>
</evidence>
<feature type="transmembrane region" description="Helical" evidence="5">
    <location>
        <begin position="12"/>
        <end position="36"/>
    </location>
</feature>
<dbReference type="Pfam" id="PF13664">
    <property type="entry name" value="DUF4149"/>
    <property type="match status" value="1"/>
</dbReference>
<sequence length="169" mass="19115">MKTNSVLLIIHALYIWLLGINIGAILACGAFVAPVIFKSYAFLPDLGITNFDSGILMSQIFSKLNTLLNFSAIIILVYELLRFNFKNKKTFFPLVLNAIIVCLIFTFSFFYTPRIIQAQQMGAASTGTPEFASLHHQSEYVFQFLLVLLSISLIWRVIALQKEKQGRRS</sequence>
<protein>
    <submittedName>
        <fullName evidence="7">Putative integral membrane protein</fullName>
    </submittedName>
</protein>
<dbReference type="GO" id="GO:0016020">
    <property type="term" value="C:membrane"/>
    <property type="evidence" value="ECO:0007669"/>
    <property type="project" value="UniProtKB-SubCell"/>
</dbReference>
<evidence type="ECO:0000256" key="3">
    <source>
        <dbReference type="ARBA" id="ARBA00022989"/>
    </source>
</evidence>
<evidence type="ECO:0000256" key="2">
    <source>
        <dbReference type="ARBA" id="ARBA00022692"/>
    </source>
</evidence>
<feature type="transmembrane region" description="Helical" evidence="5">
    <location>
        <begin position="56"/>
        <end position="78"/>
    </location>
</feature>
<evidence type="ECO:0000256" key="5">
    <source>
        <dbReference type="SAM" id="Phobius"/>
    </source>
</evidence>
<feature type="transmembrane region" description="Helical" evidence="5">
    <location>
        <begin position="140"/>
        <end position="159"/>
    </location>
</feature>
<evidence type="ECO:0000256" key="1">
    <source>
        <dbReference type="ARBA" id="ARBA00004370"/>
    </source>
</evidence>
<dbReference type="PROSITE" id="PS51257">
    <property type="entry name" value="PROKAR_LIPOPROTEIN"/>
    <property type="match status" value="1"/>
</dbReference>
<dbReference type="EMBL" id="FN555004">
    <property type="protein sequence ID" value="CBG39642.1"/>
    <property type="molecule type" value="Genomic_DNA"/>
</dbReference>
<name>D3UGM1_HELM1</name>
<comment type="subcellular location">
    <subcellularLocation>
        <location evidence="1">Membrane</location>
    </subcellularLocation>
</comment>
<keyword evidence="4 5" id="KW-0472">Membrane</keyword>
<dbReference type="KEGG" id="hms:HMU03800"/>
<keyword evidence="8" id="KW-1185">Reference proteome</keyword>
<feature type="transmembrane region" description="Helical" evidence="5">
    <location>
        <begin position="90"/>
        <end position="111"/>
    </location>
</feature>
<dbReference type="HOGENOM" id="CLU_137440_0_0_7"/>
<gene>
    <name evidence="7" type="ordered locus">HMU03800</name>
</gene>
<dbReference type="AlphaFoldDB" id="D3UGM1"/>
<feature type="domain" description="TMEM205-like" evidence="6">
    <location>
        <begin position="16"/>
        <end position="122"/>
    </location>
</feature>
<organism evidence="7 8">
    <name type="scientific">Helicobacter mustelae (strain ATCC 43772 / CCUG 25715 / CIP 103759 / LMG 18044 / NCTC 12198 / R85-136P)</name>
    <name type="common">Campylobacter mustelae</name>
    <dbReference type="NCBI Taxonomy" id="679897"/>
    <lineage>
        <taxon>Bacteria</taxon>
        <taxon>Pseudomonadati</taxon>
        <taxon>Campylobacterota</taxon>
        <taxon>Epsilonproteobacteria</taxon>
        <taxon>Campylobacterales</taxon>
        <taxon>Helicobacteraceae</taxon>
        <taxon>Helicobacter</taxon>
    </lineage>
</organism>
<dbReference type="STRING" id="679897.HMU03800"/>
<dbReference type="InterPro" id="IPR025423">
    <property type="entry name" value="TMEM205-like"/>
</dbReference>
<dbReference type="eggNOG" id="ENOG50348MQ">
    <property type="taxonomic scope" value="Bacteria"/>
</dbReference>